<keyword evidence="17" id="KW-1185">Reference proteome</keyword>
<organism evidence="16 17">
    <name type="scientific">Gilliamella intestini</name>
    <dbReference type="NCBI Taxonomy" id="1798183"/>
    <lineage>
        <taxon>Bacteria</taxon>
        <taxon>Pseudomonadati</taxon>
        <taxon>Pseudomonadota</taxon>
        <taxon>Gammaproteobacteria</taxon>
        <taxon>Orbales</taxon>
        <taxon>Orbaceae</taxon>
        <taxon>Gilliamella</taxon>
    </lineage>
</organism>
<dbReference type="Proteomes" id="UP000199698">
    <property type="component" value="Unassembled WGS sequence"/>
</dbReference>
<evidence type="ECO:0000313" key="17">
    <source>
        <dbReference type="Proteomes" id="UP000199698"/>
    </source>
</evidence>
<dbReference type="OrthoDB" id="9805754at2"/>
<keyword evidence="6 10" id="KW-0521">NADP</keyword>
<feature type="binding site" evidence="12">
    <location>
        <begin position="70"/>
        <end position="73"/>
    </location>
    <ligand>
        <name>NADP(+)</name>
        <dbReference type="ChEBI" id="CHEBI:58349"/>
    </ligand>
</feature>
<comment type="function">
    <text evidence="10">Catalyzes the reduction of 1-pyrroline-5-carboxylate (PCA) to L-proline.</text>
</comment>
<dbReference type="InterPro" id="IPR000304">
    <property type="entry name" value="Pyrroline-COOH_reductase"/>
</dbReference>
<dbReference type="Pfam" id="PF14748">
    <property type="entry name" value="P5CR_dimer"/>
    <property type="match status" value="1"/>
</dbReference>
<dbReference type="AlphaFoldDB" id="A0A1C4AQQ8"/>
<dbReference type="PANTHER" id="PTHR11645">
    <property type="entry name" value="PYRROLINE-5-CARBOXYLATE REDUCTASE"/>
    <property type="match status" value="1"/>
</dbReference>
<evidence type="ECO:0000256" key="3">
    <source>
        <dbReference type="ARBA" id="ARBA00022490"/>
    </source>
</evidence>
<comment type="subcellular location">
    <subcellularLocation>
        <location evidence="10">Cytoplasm</location>
    </subcellularLocation>
</comment>
<dbReference type="GO" id="GO:0005737">
    <property type="term" value="C:cytoplasm"/>
    <property type="evidence" value="ECO:0007669"/>
    <property type="project" value="UniProtKB-SubCell"/>
</dbReference>
<name>A0A1C4AQQ8_9GAMM</name>
<dbReference type="GO" id="GO:0055129">
    <property type="term" value="P:L-proline biosynthetic process"/>
    <property type="evidence" value="ECO:0007669"/>
    <property type="project" value="UniProtKB-UniRule"/>
</dbReference>
<dbReference type="UniPathway" id="UPA00098">
    <property type="reaction ID" value="UER00361"/>
</dbReference>
<gene>
    <name evidence="10" type="primary">proC</name>
    <name evidence="16" type="ORF">GA0061080_101325</name>
</gene>
<evidence type="ECO:0000256" key="12">
    <source>
        <dbReference type="PIRSR" id="PIRSR000193-1"/>
    </source>
</evidence>
<dbReference type="Gene3D" id="3.40.50.720">
    <property type="entry name" value="NAD(P)-binding Rossmann-like Domain"/>
    <property type="match status" value="1"/>
</dbReference>
<feature type="binding site" evidence="12">
    <location>
        <begin position="8"/>
        <end position="13"/>
    </location>
    <ligand>
        <name>NADP(+)</name>
        <dbReference type="ChEBI" id="CHEBI:58349"/>
    </ligand>
</feature>
<keyword evidence="5 10" id="KW-0641">Proline biosynthesis</keyword>
<dbReference type="NCBIfam" id="TIGR00112">
    <property type="entry name" value="proC"/>
    <property type="match status" value="1"/>
</dbReference>
<sequence>MDQRIGFIGLGNMGNAILQGILASNIVSGTQMYVYDPHPDKGQMLNQNYAINNLDSAREVARESDIVFVAVKPNVIVDVLSDIQKELKKNTIVISIAAGVTIKTIAKCVGYEQKIVRVMPNTPALVNAAMCSITPNTEVTNEELSVVQQLLNCIGETEVVSEDLIDAVIGASGSSPAFVFMFIEALADGAVKGGLSRKQAYKFAAQAVLGSAKLLLETGKHPGELKDMVCSPAGTTIEGVQILEAKGFRSAVIDAVEATIKKSQIMAKD</sequence>
<dbReference type="PROSITE" id="PS00521">
    <property type="entry name" value="P5CR"/>
    <property type="match status" value="1"/>
</dbReference>
<evidence type="ECO:0000259" key="14">
    <source>
        <dbReference type="Pfam" id="PF03807"/>
    </source>
</evidence>
<reference evidence="17" key="1">
    <citation type="submission" date="2016-08" db="EMBL/GenBank/DDBJ databases">
        <authorList>
            <person name="Varghese N."/>
            <person name="Submissions Spin"/>
        </authorList>
    </citation>
    <scope>NUCLEOTIDE SEQUENCE [LARGE SCALE GENOMIC DNA]</scope>
    <source>
        <strain evidence="17">R-53144</strain>
    </source>
</reference>
<evidence type="ECO:0000256" key="6">
    <source>
        <dbReference type="ARBA" id="ARBA00022857"/>
    </source>
</evidence>
<proteinExistence type="inferred from homology"/>
<dbReference type="HAMAP" id="MF_01925">
    <property type="entry name" value="P5C_reductase"/>
    <property type="match status" value="1"/>
</dbReference>
<dbReference type="InterPro" id="IPR036291">
    <property type="entry name" value="NAD(P)-bd_dom_sf"/>
</dbReference>
<dbReference type="EMBL" id="FMBA01000013">
    <property type="protein sequence ID" value="SCB97030.1"/>
    <property type="molecule type" value="Genomic_DNA"/>
</dbReference>
<comment type="catalytic activity">
    <reaction evidence="8 10">
        <text>L-proline + NAD(+) = (S)-1-pyrroline-5-carboxylate + NADH + 2 H(+)</text>
        <dbReference type="Rhea" id="RHEA:14105"/>
        <dbReference type="ChEBI" id="CHEBI:15378"/>
        <dbReference type="ChEBI" id="CHEBI:17388"/>
        <dbReference type="ChEBI" id="CHEBI:57540"/>
        <dbReference type="ChEBI" id="CHEBI:57945"/>
        <dbReference type="ChEBI" id="CHEBI:60039"/>
        <dbReference type="EC" id="1.5.1.2"/>
    </reaction>
</comment>
<evidence type="ECO:0000256" key="4">
    <source>
        <dbReference type="ARBA" id="ARBA00022605"/>
    </source>
</evidence>
<dbReference type="PANTHER" id="PTHR11645:SF0">
    <property type="entry name" value="PYRROLINE-5-CARBOXYLATE REDUCTASE 3"/>
    <property type="match status" value="1"/>
</dbReference>
<evidence type="ECO:0000256" key="9">
    <source>
        <dbReference type="ARBA" id="ARBA00052690"/>
    </source>
</evidence>
<keyword evidence="3 10" id="KW-0963">Cytoplasm</keyword>
<dbReference type="InterPro" id="IPR029036">
    <property type="entry name" value="P5CR_dimer"/>
</dbReference>
<evidence type="ECO:0000256" key="13">
    <source>
        <dbReference type="RuleBase" id="RU003903"/>
    </source>
</evidence>
<comment type="pathway">
    <text evidence="1 10 13">Amino-acid biosynthesis; L-proline biosynthesis; L-proline from L-glutamate 5-semialdehyde: step 1/1.</text>
</comment>
<dbReference type="SUPFAM" id="SSF51735">
    <property type="entry name" value="NAD(P)-binding Rossmann-fold domains"/>
    <property type="match status" value="1"/>
</dbReference>
<dbReference type="RefSeq" id="WP_091122055.1">
    <property type="nucleotide sequence ID" value="NZ_FMBA01000013.1"/>
</dbReference>
<dbReference type="InterPro" id="IPR008927">
    <property type="entry name" value="6-PGluconate_DH-like_C_sf"/>
</dbReference>
<protein>
    <recommendedName>
        <fullName evidence="10 11">Pyrroline-5-carboxylate reductase</fullName>
        <shortName evidence="10">P5C reductase</shortName>
        <shortName evidence="10">P5CR</shortName>
        <ecNumber evidence="10 11">1.5.1.2</ecNumber>
    </recommendedName>
    <alternativeName>
        <fullName evidence="10">PCA reductase</fullName>
    </alternativeName>
</protein>
<dbReference type="STRING" id="1798183.GA0061080_101325"/>
<keyword evidence="7 10" id="KW-0560">Oxidoreductase</keyword>
<keyword evidence="4 10" id="KW-0028">Amino-acid biosynthesis</keyword>
<dbReference type="InterPro" id="IPR053790">
    <property type="entry name" value="P5CR-like_CS"/>
</dbReference>
<dbReference type="EC" id="1.5.1.2" evidence="10 11"/>
<feature type="domain" description="Pyrroline-5-carboxylate reductase catalytic N-terminal" evidence="14">
    <location>
        <begin position="4"/>
        <end position="99"/>
    </location>
</feature>
<evidence type="ECO:0000313" key="16">
    <source>
        <dbReference type="EMBL" id="SCB97030.1"/>
    </source>
</evidence>
<dbReference type="PIRSF" id="PIRSF000193">
    <property type="entry name" value="Pyrrol-5-carb_rd"/>
    <property type="match status" value="1"/>
</dbReference>
<dbReference type="FunFam" id="3.40.50.720:FF:000105">
    <property type="entry name" value="Pyrroline-5-carboxylate reductase"/>
    <property type="match status" value="1"/>
</dbReference>
<dbReference type="Gene3D" id="1.10.3730.10">
    <property type="entry name" value="ProC C-terminal domain-like"/>
    <property type="match status" value="1"/>
</dbReference>
<comment type="similarity">
    <text evidence="2 10 13">Belongs to the pyrroline-5-carboxylate reductase family.</text>
</comment>
<evidence type="ECO:0000259" key="15">
    <source>
        <dbReference type="Pfam" id="PF14748"/>
    </source>
</evidence>
<evidence type="ECO:0000256" key="10">
    <source>
        <dbReference type="HAMAP-Rule" id="MF_01925"/>
    </source>
</evidence>
<evidence type="ECO:0000256" key="7">
    <source>
        <dbReference type="ARBA" id="ARBA00023002"/>
    </source>
</evidence>
<dbReference type="GO" id="GO:0004735">
    <property type="term" value="F:pyrroline-5-carboxylate reductase activity"/>
    <property type="evidence" value="ECO:0007669"/>
    <property type="project" value="UniProtKB-UniRule"/>
</dbReference>
<accession>A0A1C4AQQ8</accession>
<evidence type="ECO:0000256" key="8">
    <source>
        <dbReference type="ARBA" id="ARBA00050547"/>
    </source>
</evidence>
<evidence type="ECO:0000256" key="1">
    <source>
        <dbReference type="ARBA" id="ARBA00005205"/>
    </source>
</evidence>
<dbReference type="SUPFAM" id="SSF48179">
    <property type="entry name" value="6-phosphogluconate dehydrogenase C-terminal domain-like"/>
    <property type="match status" value="1"/>
</dbReference>
<evidence type="ECO:0000256" key="5">
    <source>
        <dbReference type="ARBA" id="ARBA00022650"/>
    </source>
</evidence>
<dbReference type="InterPro" id="IPR028939">
    <property type="entry name" value="P5C_Rdtase_cat_N"/>
</dbReference>
<evidence type="ECO:0000256" key="2">
    <source>
        <dbReference type="ARBA" id="ARBA00005525"/>
    </source>
</evidence>
<comment type="catalytic activity">
    <reaction evidence="9 10 13">
        <text>L-proline + NADP(+) = (S)-1-pyrroline-5-carboxylate + NADPH + 2 H(+)</text>
        <dbReference type="Rhea" id="RHEA:14109"/>
        <dbReference type="ChEBI" id="CHEBI:15378"/>
        <dbReference type="ChEBI" id="CHEBI:17388"/>
        <dbReference type="ChEBI" id="CHEBI:57783"/>
        <dbReference type="ChEBI" id="CHEBI:58349"/>
        <dbReference type="ChEBI" id="CHEBI:60039"/>
        <dbReference type="EC" id="1.5.1.2"/>
    </reaction>
</comment>
<dbReference type="FunFam" id="1.10.3730.10:FF:000001">
    <property type="entry name" value="Pyrroline-5-carboxylate reductase"/>
    <property type="match status" value="1"/>
</dbReference>
<evidence type="ECO:0000256" key="11">
    <source>
        <dbReference type="NCBIfam" id="TIGR00112"/>
    </source>
</evidence>
<dbReference type="Pfam" id="PF03807">
    <property type="entry name" value="F420_oxidored"/>
    <property type="match status" value="1"/>
</dbReference>
<feature type="domain" description="Pyrroline-5-carboxylate reductase dimerisation" evidence="15">
    <location>
        <begin position="162"/>
        <end position="264"/>
    </location>
</feature>